<feature type="non-terminal residue" evidence="1">
    <location>
        <position position="47"/>
    </location>
</feature>
<feature type="non-terminal residue" evidence="1">
    <location>
        <position position="1"/>
    </location>
</feature>
<proteinExistence type="predicted"/>
<name>A0A382VVJ7_9ZZZZ</name>
<reference evidence="1" key="1">
    <citation type="submission" date="2018-05" db="EMBL/GenBank/DDBJ databases">
        <authorList>
            <person name="Lanie J.A."/>
            <person name="Ng W.-L."/>
            <person name="Kazmierczak K.M."/>
            <person name="Andrzejewski T.M."/>
            <person name="Davidsen T.M."/>
            <person name="Wayne K.J."/>
            <person name="Tettelin H."/>
            <person name="Glass J.I."/>
            <person name="Rusch D."/>
            <person name="Podicherti R."/>
            <person name="Tsui H.-C.T."/>
            <person name="Winkler M.E."/>
        </authorList>
    </citation>
    <scope>NUCLEOTIDE SEQUENCE</scope>
</reference>
<organism evidence="1">
    <name type="scientific">marine metagenome</name>
    <dbReference type="NCBI Taxonomy" id="408172"/>
    <lineage>
        <taxon>unclassified sequences</taxon>
        <taxon>metagenomes</taxon>
        <taxon>ecological metagenomes</taxon>
    </lineage>
</organism>
<protein>
    <submittedName>
        <fullName evidence="1">Uncharacterized protein</fullName>
    </submittedName>
</protein>
<dbReference type="AlphaFoldDB" id="A0A382VVJ7"/>
<gene>
    <name evidence="1" type="ORF">METZ01_LOCUS403386</name>
</gene>
<evidence type="ECO:0000313" key="1">
    <source>
        <dbReference type="EMBL" id="SVD50532.1"/>
    </source>
</evidence>
<accession>A0A382VVJ7</accession>
<sequence>VQVLLNKNPEKDIVVYAIWFKVINSDSRSAWSSLLLTDDRVTHFWDE</sequence>
<dbReference type="EMBL" id="UINC01154964">
    <property type="protein sequence ID" value="SVD50532.1"/>
    <property type="molecule type" value="Genomic_DNA"/>
</dbReference>